<accession>A0A1L9RLR1</accession>
<evidence type="ECO:0000313" key="2">
    <source>
        <dbReference type="Proteomes" id="UP000184383"/>
    </source>
</evidence>
<dbReference type="EMBL" id="KV878212">
    <property type="protein sequence ID" value="OJJ35876.1"/>
    <property type="molecule type" value="Genomic_DNA"/>
</dbReference>
<sequence length="253" mass="29358">MLILALIVQTMLKFLVILTGALTLWAFVAALAGKENTMEIIRQCNCLLRQRSHTNLSWVTRRILKALTSIEDTKGQYEYIRLFLASRHELNEILQREIYLLEGRESLREKAKSSILTRKEEGLLERVEQELDRVMQRVWMNRQAMVKLQSRSPGGVWIAEYNHITDDERWEHDRRDCIRRLGCCSHSCGCCDTPRRVPVRGHNGIELLRKTHCTMECGCCIRWRGFRRIGEEEKDLIEATEGGSTAEALSLLD</sequence>
<dbReference type="VEuPathDB" id="FungiDB:ASPWEDRAFT_531736"/>
<organism evidence="1 2">
    <name type="scientific">Aspergillus wentii DTO 134E9</name>
    <dbReference type="NCBI Taxonomy" id="1073089"/>
    <lineage>
        <taxon>Eukaryota</taxon>
        <taxon>Fungi</taxon>
        <taxon>Dikarya</taxon>
        <taxon>Ascomycota</taxon>
        <taxon>Pezizomycotina</taxon>
        <taxon>Eurotiomycetes</taxon>
        <taxon>Eurotiomycetidae</taxon>
        <taxon>Eurotiales</taxon>
        <taxon>Aspergillaceae</taxon>
        <taxon>Aspergillus</taxon>
        <taxon>Aspergillus subgen. Cremei</taxon>
    </lineage>
</organism>
<dbReference type="AlphaFoldDB" id="A0A1L9RLR1"/>
<protein>
    <submittedName>
        <fullName evidence="1">Uncharacterized protein</fullName>
    </submittedName>
</protein>
<dbReference type="STRING" id="1073089.A0A1L9RLR1"/>
<keyword evidence="2" id="KW-1185">Reference proteome</keyword>
<dbReference type="Proteomes" id="UP000184383">
    <property type="component" value="Unassembled WGS sequence"/>
</dbReference>
<gene>
    <name evidence="1" type="ORF">ASPWEDRAFT_531736</name>
</gene>
<evidence type="ECO:0000313" key="1">
    <source>
        <dbReference type="EMBL" id="OJJ35876.1"/>
    </source>
</evidence>
<dbReference type="OrthoDB" id="4467841at2759"/>
<dbReference type="GeneID" id="63753690"/>
<name>A0A1L9RLR1_ASPWE</name>
<dbReference type="RefSeq" id="XP_040689552.1">
    <property type="nucleotide sequence ID" value="XM_040837842.1"/>
</dbReference>
<proteinExistence type="predicted"/>
<reference evidence="2" key="1">
    <citation type="journal article" date="2017" name="Genome Biol.">
        <title>Comparative genomics reveals high biological diversity and specific adaptations in the industrially and medically important fungal genus Aspergillus.</title>
        <authorList>
            <person name="de Vries R.P."/>
            <person name="Riley R."/>
            <person name="Wiebenga A."/>
            <person name="Aguilar-Osorio G."/>
            <person name="Amillis S."/>
            <person name="Uchima C.A."/>
            <person name="Anderluh G."/>
            <person name="Asadollahi M."/>
            <person name="Askin M."/>
            <person name="Barry K."/>
            <person name="Battaglia E."/>
            <person name="Bayram O."/>
            <person name="Benocci T."/>
            <person name="Braus-Stromeyer S.A."/>
            <person name="Caldana C."/>
            <person name="Canovas D."/>
            <person name="Cerqueira G.C."/>
            <person name="Chen F."/>
            <person name="Chen W."/>
            <person name="Choi C."/>
            <person name="Clum A."/>
            <person name="Dos Santos R.A."/>
            <person name="Damasio A.R."/>
            <person name="Diallinas G."/>
            <person name="Emri T."/>
            <person name="Fekete E."/>
            <person name="Flipphi M."/>
            <person name="Freyberg S."/>
            <person name="Gallo A."/>
            <person name="Gournas C."/>
            <person name="Habgood R."/>
            <person name="Hainaut M."/>
            <person name="Harispe M.L."/>
            <person name="Henrissat B."/>
            <person name="Hilden K.S."/>
            <person name="Hope R."/>
            <person name="Hossain A."/>
            <person name="Karabika E."/>
            <person name="Karaffa L."/>
            <person name="Karanyi Z."/>
            <person name="Krasevec N."/>
            <person name="Kuo A."/>
            <person name="Kusch H."/>
            <person name="LaButti K."/>
            <person name="Lagendijk E.L."/>
            <person name="Lapidus A."/>
            <person name="Levasseur A."/>
            <person name="Lindquist E."/>
            <person name="Lipzen A."/>
            <person name="Logrieco A.F."/>
            <person name="MacCabe A."/>
            <person name="Maekelae M.R."/>
            <person name="Malavazi I."/>
            <person name="Melin P."/>
            <person name="Meyer V."/>
            <person name="Mielnichuk N."/>
            <person name="Miskei M."/>
            <person name="Molnar A.P."/>
            <person name="Mule G."/>
            <person name="Ngan C.Y."/>
            <person name="Orejas M."/>
            <person name="Orosz E."/>
            <person name="Ouedraogo J.P."/>
            <person name="Overkamp K.M."/>
            <person name="Park H.-S."/>
            <person name="Perrone G."/>
            <person name="Piumi F."/>
            <person name="Punt P.J."/>
            <person name="Ram A.F."/>
            <person name="Ramon A."/>
            <person name="Rauscher S."/>
            <person name="Record E."/>
            <person name="Riano-Pachon D.M."/>
            <person name="Robert V."/>
            <person name="Roehrig J."/>
            <person name="Ruller R."/>
            <person name="Salamov A."/>
            <person name="Salih N.S."/>
            <person name="Samson R.A."/>
            <person name="Sandor E."/>
            <person name="Sanguinetti M."/>
            <person name="Schuetze T."/>
            <person name="Sepcic K."/>
            <person name="Shelest E."/>
            <person name="Sherlock G."/>
            <person name="Sophianopoulou V."/>
            <person name="Squina F.M."/>
            <person name="Sun H."/>
            <person name="Susca A."/>
            <person name="Todd R.B."/>
            <person name="Tsang A."/>
            <person name="Unkles S.E."/>
            <person name="van de Wiele N."/>
            <person name="van Rossen-Uffink D."/>
            <person name="Oliveira J.V."/>
            <person name="Vesth T.C."/>
            <person name="Visser J."/>
            <person name="Yu J.-H."/>
            <person name="Zhou M."/>
            <person name="Andersen M.R."/>
            <person name="Archer D.B."/>
            <person name="Baker S.E."/>
            <person name="Benoit I."/>
            <person name="Brakhage A.A."/>
            <person name="Braus G.H."/>
            <person name="Fischer R."/>
            <person name="Frisvad J.C."/>
            <person name="Goldman G.H."/>
            <person name="Houbraken J."/>
            <person name="Oakley B."/>
            <person name="Pocsi I."/>
            <person name="Scazzocchio C."/>
            <person name="Seiboth B."/>
            <person name="vanKuyk P.A."/>
            <person name="Wortman J."/>
            <person name="Dyer P.S."/>
            <person name="Grigoriev I.V."/>
        </authorList>
    </citation>
    <scope>NUCLEOTIDE SEQUENCE [LARGE SCALE GENOMIC DNA]</scope>
    <source>
        <strain evidence="2">DTO 134E9</strain>
    </source>
</reference>